<reference evidence="6 7" key="1">
    <citation type="submission" date="2019-03" db="EMBL/GenBank/DDBJ databases">
        <title>Genomic Encyclopedia of Type Strains, Phase IV (KMG-IV): sequencing the most valuable type-strain genomes for metagenomic binning, comparative biology and taxonomic classification.</title>
        <authorList>
            <person name="Goeker M."/>
        </authorList>
    </citation>
    <scope>NUCLEOTIDE SEQUENCE [LARGE SCALE GENOMIC DNA]</scope>
    <source>
        <strain evidence="6 7">DSM 100556</strain>
    </source>
</reference>
<dbReference type="GO" id="GO:0004553">
    <property type="term" value="F:hydrolase activity, hydrolyzing O-glycosyl compounds"/>
    <property type="evidence" value="ECO:0007669"/>
    <property type="project" value="InterPro"/>
</dbReference>
<evidence type="ECO:0000313" key="6">
    <source>
        <dbReference type="EMBL" id="TCL56670.1"/>
    </source>
</evidence>
<dbReference type="SUPFAM" id="SSF51445">
    <property type="entry name" value="(Trans)glycosidases"/>
    <property type="match status" value="1"/>
</dbReference>
<dbReference type="PANTHER" id="PTHR34142:SF1">
    <property type="entry name" value="GLYCOSIDE HYDROLASE FAMILY 5 DOMAIN-CONTAINING PROTEIN"/>
    <property type="match status" value="1"/>
</dbReference>
<feature type="domain" description="Glycoside hydrolase family 5" evidence="5">
    <location>
        <begin position="75"/>
        <end position="325"/>
    </location>
</feature>
<name>A0A4R1QY24_9FIRM</name>
<dbReference type="Gene3D" id="3.20.20.80">
    <property type="entry name" value="Glycosidases"/>
    <property type="match status" value="1"/>
</dbReference>
<evidence type="ECO:0000256" key="3">
    <source>
        <dbReference type="RuleBase" id="RU361153"/>
    </source>
</evidence>
<protein>
    <submittedName>
        <fullName evidence="6">Endoglucanase</fullName>
    </submittedName>
</protein>
<dbReference type="RefSeq" id="WP_035315263.1">
    <property type="nucleotide sequence ID" value="NZ_JPNB01000001.1"/>
</dbReference>
<dbReference type="Proteomes" id="UP000295718">
    <property type="component" value="Unassembled WGS sequence"/>
</dbReference>
<dbReference type="GO" id="GO:0000272">
    <property type="term" value="P:polysaccharide catabolic process"/>
    <property type="evidence" value="ECO:0007669"/>
    <property type="project" value="InterPro"/>
</dbReference>
<comment type="similarity">
    <text evidence="3">Belongs to the glycosyl hydrolase 5 (cellulase A) family.</text>
</comment>
<accession>A0A4R1QY24</accession>
<evidence type="ECO:0000256" key="4">
    <source>
        <dbReference type="SAM" id="MobiDB-lite"/>
    </source>
</evidence>
<dbReference type="EMBL" id="SLUO01000011">
    <property type="protein sequence ID" value="TCL56670.1"/>
    <property type="molecule type" value="Genomic_DNA"/>
</dbReference>
<dbReference type="InterPro" id="IPR001547">
    <property type="entry name" value="Glyco_hydro_5"/>
</dbReference>
<feature type="region of interest" description="Disordered" evidence="4">
    <location>
        <begin position="33"/>
        <end position="58"/>
    </location>
</feature>
<evidence type="ECO:0000256" key="2">
    <source>
        <dbReference type="ARBA" id="ARBA00023295"/>
    </source>
</evidence>
<keyword evidence="7" id="KW-1185">Reference proteome</keyword>
<feature type="compositionally biased region" description="Basic and acidic residues" evidence="4">
    <location>
        <begin position="47"/>
        <end position="58"/>
    </location>
</feature>
<evidence type="ECO:0000259" key="5">
    <source>
        <dbReference type="Pfam" id="PF00150"/>
    </source>
</evidence>
<dbReference type="PANTHER" id="PTHR34142">
    <property type="entry name" value="ENDO-BETA-1,4-GLUCANASE A"/>
    <property type="match status" value="1"/>
</dbReference>
<proteinExistence type="inferred from homology"/>
<gene>
    <name evidence="6" type="ORF">EDD76_111164</name>
</gene>
<dbReference type="STRING" id="1469948.GCA_000732725_01652"/>
<evidence type="ECO:0000256" key="1">
    <source>
        <dbReference type="ARBA" id="ARBA00022801"/>
    </source>
</evidence>
<evidence type="ECO:0000313" key="7">
    <source>
        <dbReference type="Proteomes" id="UP000295718"/>
    </source>
</evidence>
<organism evidence="6 7">
    <name type="scientific">Kineothrix alysoides</name>
    <dbReference type="NCBI Taxonomy" id="1469948"/>
    <lineage>
        <taxon>Bacteria</taxon>
        <taxon>Bacillati</taxon>
        <taxon>Bacillota</taxon>
        <taxon>Clostridia</taxon>
        <taxon>Lachnospirales</taxon>
        <taxon>Lachnospiraceae</taxon>
        <taxon>Kineothrix</taxon>
    </lineage>
</organism>
<keyword evidence="1 3" id="KW-0378">Hydrolase</keyword>
<dbReference type="PROSITE" id="PS51257">
    <property type="entry name" value="PROKAR_LIPOPROTEIN"/>
    <property type="match status" value="1"/>
</dbReference>
<dbReference type="AlphaFoldDB" id="A0A4R1QY24"/>
<dbReference type="InterPro" id="IPR017853">
    <property type="entry name" value="GH"/>
</dbReference>
<sequence>MKSQYIKQLIISAALSLTLMMLTGCNQLQSKESSNFSDNGATALPDDVNKDAAKDEKSPPFLEHGVLHVEGTELVDSSENPVQLRGMSTHGIAWFPQYINYDAFKDMRDDWNTNCVRIAMYTYENGGYATSSADKEKLRTLVKKGVEYATDLGMYVIIDWHVLNDEDPNVYKDDAIEFFDEMSSLYSGLDNVIYEICNEPCKSATWDSIKSYADEVIPIIRANDENAVIIVGTPTWSQDIDKAAASPLEYDNVMYALHFYAATHTDWLRERLESCLDAGLPVFVSEFGMCEASGDGGNDVEQTTKWLTLLDEKNVSYICWNLANKNEASSAISFKSTKICDWEESDLTEGGQWIRNWFRSK</sequence>
<comment type="caution">
    <text evidence="6">The sequence shown here is derived from an EMBL/GenBank/DDBJ whole genome shotgun (WGS) entry which is preliminary data.</text>
</comment>
<dbReference type="Pfam" id="PF00150">
    <property type="entry name" value="Cellulase"/>
    <property type="match status" value="1"/>
</dbReference>
<keyword evidence="2 3" id="KW-0326">Glycosidase</keyword>